<evidence type="ECO:0000313" key="3">
    <source>
        <dbReference type="Proteomes" id="UP000663193"/>
    </source>
</evidence>
<name>A0A7U2F0N6_PHANO</name>
<dbReference type="VEuPathDB" id="FungiDB:JI435_407240"/>
<gene>
    <name evidence="2" type="ORF">JI435_407240</name>
</gene>
<dbReference type="Proteomes" id="UP000663193">
    <property type="component" value="Chromosome 5"/>
</dbReference>
<dbReference type="AlphaFoldDB" id="A0A7U2F0N6"/>
<evidence type="ECO:0000313" key="2">
    <source>
        <dbReference type="EMBL" id="QRC95373.1"/>
    </source>
</evidence>
<feature type="compositionally biased region" description="Basic and acidic residues" evidence="1">
    <location>
        <begin position="54"/>
        <end position="68"/>
    </location>
</feature>
<protein>
    <submittedName>
        <fullName evidence="2">Uncharacterized protein</fullName>
    </submittedName>
</protein>
<reference evidence="3" key="1">
    <citation type="journal article" date="2021" name="BMC Genomics">
        <title>Chromosome-level genome assembly and manually-curated proteome of model necrotroph Parastagonospora nodorum Sn15 reveals a genome-wide trove of candidate effector homologs, and redundancy of virulence-related functions within an accessory chromosome.</title>
        <authorList>
            <person name="Bertazzoni S."/>
            <person name="Jones D.A.B."/>
            <person name="Phan H.T."/>
            <person name="Tan K.-C."/>
            <person name="Hane J.K."/>
        </authorList>
    </citation>
    <scope>NUCLEOTIDE SEQUENCE [LARGE SCALE GENOMIC DNA]</scope>
    <source>
        <strain evidence="3">SN15 / ATCC MYA-4574 / FGSC 10173)</strain>
    </source>
</reference>
<sequence>MVGRRRLADDGPICVMAWQEMEGVWGASQGRCDARSPEWDAARELGQAAQRQANLERGRSTMEPETTIRSRKGPVVVRRAKSKVYASTFAAGRREVALQPGCLDGPCEEEPGPGGATSLRETLAELAGC</sequence>
<organism evidence="2 3">
    <name type="scientific">Phaeosphaeria nodorum (strain SN15 / ATCC MYA-4574 / FGSC 10173)</name>
    <name type="common">Glume blotch fungus</name>
    <name type="synonym">Parastagonospora nodorum</name>
    <dbReference type="NCBI Taxonomy" id="321614"/>
    <lineage>
        <taxon>Eukaryota</taxon>
        <taxon>Fungi</taxon>
        <taxon>Dikarya</taxon>
        <taxon>Ascomycota</taxon>
        <taxon>Pezizomycotina</taxon>
        <taxon>Dothideomycetes</taxon>
        <taxon>Pleosporomycetidae</taxon>
        <taxon>Pleosporales</taxon>
        <taxon>Pleosporineae</taxon>
        <taxon>Phaeosphaeriaceae</taxon>
        <taxon>Parastagonospora</taxon>
    </lineage>
</organism>
<evidence type="ECO:0000256" key="1">
    <source>
        <dbReference type="SAM" id="MobiDB-lite"/>
    </source>
</evidence>
<accession>A0A7U2F0N6</accession>
<dbReference type="EMBL" id="CP069027">
    <property type="protein sequence ID" value="QRC95373.1"/>
    <property type="molecule type" value="Genomic_DNA"/>
</dbReference>
<feature type="region of interest" description="Disordered" evidence="1">
    <location>
        <begin position="46"/>
        <end position="69"/>
    </location>
</feature>
<proteinExistence type="predicted"/>
<keyword evidence="3" id="KW-1185">Reference proteome</keyword>